<comment type="caution">
    <text evidence="2">The sequence shown here is derived from an EMBL/GenBank/DDBJ whole genome shotgun (WGS) entry which is preliminary data.</text>
</comment>
<feature type="compositionally biased region" description="Basic and acidic residues" evidence="1">
    <location>
        <begin position="50"/>
        <end position="69"/>
    </location>
</feature>
<dbReference type="AlphaFoldDB" id="A0AAW1TYS1"/>
<protein>
    <submittedName>
        <fullName evidence="2">Uncharacterized protein</fullName>
    </submittedName>
</protein>
<organism evidence="2 3">
    <name type="scientific">Henosepilachna vigintioctopunctata</name>
    <dbReference type="NCBI Taxonomy" id="420089"/>
    <lineage>
        <taxon>Eukaryota</taxon>
        <taxon>Metazoa</taxon>
        <taxon>Ecdysozoa</taxon>
        <taxon>Arthropoda</taxon>
        <taxon>Hexapoda</taxon>
        <taxon>Insecta</taxon>
        <taxon>Pterygota</taxon>
        <taxon>Neoptera</taxon>
        <taxon>Endopterygota</taxon>
        <taxon>Coleoptera</taxon>
        <taxon>Polyphaga</taxon>
        <taxon>Cucujiformia</taxon>
        <taxon>Coccinelloidea</taxon>
        <taxon>Coccinellidae</taxon>
        <taxon>Epilachninae</taxon>
        <taxon>Epilachnini</taxon>
        <taxon>Henosepilachna</taxon>
    </lineage>
</organism>
<evidence type="ECO:0000256" key="1">
    <source>
        <dbReference type="SAM" id="MobiDB-lite"/>
    </source>
</evidence>
<feature type="region of interest" description="Disordered" evidence="1">
    <location>
        <begin position="1"/>
        <end position="77"/>
    </location>
</feature>
<accession>A0AAW1TYS1</accession>
<evidence type="ECO:0000313" key="3">
    <source>
        <dbReference type="Proteomes" id="UP001431783"/>
    </source>
</evidence>
<name>A0AAW1TYS1_9CUCU</name>
<reference evidence="2 3" key="1">
    <citation type="submission" date="2023-03" db="EMBL/GenBank/DDBJ databases">
        <title>Genome insight into feeding habits of ladybird beetles.</title>
        <authorList>
            <person name="Li H.-S."/>
            <person name="Huang Y.-H."/>
            <person name="Pang H."/>
        </authorList>
    </citation>
    <scope>NUCLEOTIDE SEQUENCE [LARGE SCALE GENOMIC DNA]</scope>
    <source>
        <strain evidence="2">SYSU_2023b</strain>
        <tissue evidence="2">Whole body</tissue>
    </source>
</reference>
<keyword evidence="3" id="KW-1185">Reference proteome</keyword>
<evidence type="ECO:0000313" key="2">
    <source>
        <dbReference type="EMBL" id="KAK9873838.1"/>
    </source>
</evidence>
<dbReference type="Proteomes" id="UP001431783">
    <property type="component" value="Unassembled WGS sequence"/>
</dbReference>
<dbReference type="EMBL" id="JARQZJ010000031">
    <property type="protein sequence ID" value="KAK9873838.1"/>
    <property type="molecule type" value="Genomic_DNA"/>
</dbReference>
<proteinExistence type="predicted"/>
<gene>
    <name evidence="2" type="ORF">WA026_002196</name>
</gene>
<sequence length="142" mass="15441">MLVNSKKSTNIKRAWQRFVDNTGQGKPEDSGYLSTDSNESRAVSSSSRLGNHDRGSETDESLGDVHSESGGESVETHSVFFGRIRKSNYLTISTDSGNDTDRKLENSNFAIAEDSVVQSSDSEHTSYATVVPLKSTTSRLSS</sequence>